<protein>
    <submittedName>
        <fullName evidence="8">NCS1 family nucleobase:cation symporter-1</fullName>
    </submittedName>
</protein>
<organism evidence="8 9">
    <name type="scientific">Zhihengliuella alba</name>
    <dbReference type="NCBI Taxonomy" id="547018"/>
    <lineage>
        <taxon>Bacteria</taxon>
        <taxon>Bacillati</taxon>
        <taxon>Actinomycetota</taxon>
        <taxon>Actinomycetes</taxon>
        <taxon>Micrococcales</taxon>
        <taxon>Micrococcaceae</taxon>
        <taxon>Zhihengliuella</taxon>
    </lineage>
</organism>
<keyword evidence="3 7" id="KW-0812">Transmembrane</keyword>
<keyword evidence="5 7" id="KW-0472">Membrane</keyword>
<feature type="transmembrane region" description="Helical" evidence="7">
    <location>
        <begin position="460"/>
        <end position="480"/>
    </location>
</feature>
<evidence type="ECO:0000256" key="1">
    <source>
        <dbReference type="ARBA" id="ARBA00004141"/>
    </source>
</evidence>
<dbReference type="Gene3D" id="1.10.4160.10">
    <property type="entry name" value="Hydantoin permease"/>
    <property type="match status" value="1"/>
</dbReference>
<dbReference type="InterPro" id="IPR001248">
    <property type="entry name" value="Pur-cyt_permease"/>
</dbReference>
<evidence type="ECO:0000313" key="8">
    <source>
        <dbReference type="EMBL" id="GAA3707032.1"/>
    </source>
</evidence>
<keyword evidence="9" id="KW-1185">Reference proteome</keyword>
<evidence type="ECO:0000256" key="3">
    <source>
        <dbReference type="ARBA" id="ARBA00022692"/>
    </source>
</evidence>
<evidence type="ECO:0000313" key="9">
    <source>
        <dbReference type="Proteomes" id="UP001501536"/>
    </source>
</evidence>
<evidence type="ECO:0000256" key="4">
    <source>
        <dbReference type="ARBA" id="ARBA00022989"/>
    </source>
</evidence>
<feature type="transmembrane region" description="Helical" evidence="7">
    <location>
        <begin position="406"/>
        <end position="431"/>
    </location>
</feature>
<gene>
    <name evidence="8" type="ORF">GCM10022377_20950</name>
</gene>
<dbReference type="RefSeq" id="WP_344884053.1">
    <property type="nucleotide sequence ID" value="NZ_BAABCJ010000005.1"/>
</dbReference>
<evidence type="ECO:0000256" key="7">
    <source>
        <dbReference type="SAM" id="Phobius"/>
    </source>
</evidence>
<proteinExistence type="inferred from homology"/>
<sequence>MSATDETISPPTGTGAGPAAAVTNTPGVDPGSPTGTVRENNPFDLSPDLYNQDLAPTKREGRTWRAYSIFTLWANDVHSLGNYAFAIGLFALGLGGWQILLALGLGGAFLFVLLNLSGFMGEKTGVPFPVMSRIAFGIRGAQIPALIRGAVAIAWFGIQTYLASVVFRIMIVAVIPGAAALDQSDYLGLSALGWISFVLLWALQLVIVSYGMEMIRKYEAFAGPVILVTMAALAVWMFVEAGGSIAWSTPDSKTGVDMWLAILGGAALWVSIYGTFVLNFCDFTRGAHSKGSIVRGNFYGIPINMLLFGAIVVVLAGAQFKINGTVIESPADIVQTVPNTLFLVLACLALLVLTIAVNLMANFVAPIYALSNLFPKVLDFRRAGLVSGILGLLILPWNLYNSPVVITYFLGGLGALLGPLFGIIMADYWLLRRARVNVPDLYRDRPASEYYFKRGFNPRAVAALVPTAVIAMLLAFVPAFAVVSSFSWFIGAGLGALVYLVVADRRAAVTDVSGEPIAVASTH</sequence>
<dbReference type="PANTHER" id="PTHR30618">
    <property type="entry name" value="NCS1 FAMILY PURINE/PYRIMIDINE TRANSPORTER"/>
    <property type="match status" value="1"/>
</dbReference>
<feature type="transmembrane region" description="Helical" evidence="7">
    <location>
        <begin position="220"/>
        <end position="239"/>
    </location>
</feature>
<dbReference type="Pfam" id="PF02133">
    <property type="entry name" value="Transp_cyt_pur"/>
    <property type="match status" value="1"/>
</dbReference>
<feature type="transmembrane region" description="Helical" evidence="7">
    <location>
        <begin position="486"/>
        <end position="503"/>
    </location>
</feature>
<evidence type="ECO:0000256" key="2">
    <source>
        <dbReference type="ARBA" id="ARBA00008974"/>
    </source>
</evidence>
<feature type="transmembrane region" description="Helical" evidence="7">
    <location>
        <begin position="301"/>
        <end position="320"/>
    </location>
</feature>
<feature type="transmembrane region" description="Helical" evidence="7">
    <location>
        <begin position="259"/>
        <end position="280"/>
    </location>
</feature>
<comment type="similarity">
    <text evidence="2">Belongs to the purine-cytosine permease (2.A.39) family.</text>
</comment>
<comment type="subcellular location">
    <subcellularLocation>
        <location evidence="1">Membrane</location>
        <topology evidence="1">Multi-pass membrane protein</topology>
    </subcellularLocation>
</comment>
<dbReference type="Proteomes" id="UP001501536">
    <property type="component" value="Unassembled WGS sequence"/>
</dbReference>
<accession>A0ABP7DKW6</accession>
<feature type="transmembrane region" description="Helical" evidence="7">
    <location>
        <begin position="382"/>
        <end position="400"/>
    </location>
</feature>
<dbReference type="EMBL" id="BAABCJ010000005">
    <property type="protein sequence ID" value="GAA3707032.1"/>
    <property type="molecule type" value="Genomic_DNA"/>
</dbReference>
<keyword evidence="4 7" id="KW-1133">Transmembrane helix</keyword>
<feature type="transmembrane region" description="Helical" evidence="7">
    <location>
        <begin position="83"/>
        <end position="114"/>
    </location>
</feature>
<evidence type="ECO:0000256" key="5">
    <source>
        <dbReference type="ARBA" id="ARBA00023136"/>
    </source>
</evidence>
<feature type="compositionally biased region" description="Low complexity" evidence="6">
    <location>
        <begin position="10"/>
        <end position="27"/>
    </location>
</feature>
<name>A0ABP7DKW6_9MICC</name>
<feature type="transmembrane region" description="Helical" evidence="7">
    <location>
        <begin position="340"/>
        <end position="370"/>
    </location>
</feature>
<comment type="caution">
    <text evidence="8">The sequence shown here is derived from an EMBL/GenBank/DDBJ whole genome shotgun (WGS) entry which is preliminary data.</text>
</comment>
<dbReference type="InterPro" id="IPR045225">
    <property type="entry name" value="Uracil/uridine/allantoin_perm"/>
</dbReference>
<feature type="region of interest" description="Disordered" evidence="6">
    <location>
        <begin position="1"/>
        <end position="42"/>
    </location>
</feature>
<dbReference type="PANTHER" id="PTHR30618:SF6">
    <property type="entry name" value="NCS1 FAMILY NUCLEOBASE:CATION SYMPORTER-1"/>
    <property type="match status" value="1"/>
</dbReference>
<dbReference type="CDD" id="cd11555">
    <property type="entry name" value="SLC-NCS1sbd_u1"/>
    <property type="match status" value="1"/>
</dbReference>
<feature type="transmembrane region" description="Helical" evidence="7">
    <location>
        <begin position="187"/>
        <end position="208"/>
    </location>
</feature>
<reference evidence="9" key="1">
    <citation type="journal article" date="2019" name="Int. J. Syst. Evol. Microbiol.">
        <title>The Global Catalogue of Microorganisms (GCM) 10K type strain sequencing project: providing services to taxonomists for standard genome sequencing and annotation.</title>
        <authorList>
            <consortium name="The Broad Institute Genomics Platform"/>
            <consortium name="The Broad Institute Genome Sequencing Center for Infectious Disease"/>
            <person name="Wu L."/>
            <person name="Ma J."/>
        </authorList>
    </citation>
    <scope>NUCLEOTIDE SEQUENCE [LARGE SCALE GENOMIC DNA]</scope>
    <source>
        <strain evidence="9">JCM 16961</strain>
    </source>
</reference>
<evidence type="ECO:0000256" key="6">
    <source>
        <dbReference type="SAM" id="MobiDB-lite"/>
    </source>
</evidence>